<dbReference type="Proteomes" id="UP001431209">
    <property type="component" value="Unassembled WGS sequence"/>
</dbReference>
<dbReference type="GO" id="GO:0006749">
    <property type="term" value="P:glutathione metabolic process"/>
    <property type="evidence" value="ECO:0007669"/>
    <property type="project" value="TreeGrafter"/>
</dbReference>
<dbReference type="InterPro" id="IPR036282">
    <property type="entry name" value="Glutathione-S-Trfase_C_sf"/>
</dbReference>
<dbReference type="SFLD" id="SFLDS00019">
    <property type="entry name" value="Glutathione_Transferase_(cytos"/>
    <property type="match status" value="1"/>
</dbReference>
<dbReference type="Gene3D" id="1.20.1050.10">
    <property type="match status" value="1"/>
</dbReference>
<dbReference type="InterPro" id="IPR004046">
    <property type="entry name" value="GST_C"/>
</dbReference>
<proteinExistence type="predicted"/>
<evidence type="ECO:0000259" key="1">
    <source>
        <dbReference type="PROSITE" id="PS50404"/>
    </source>
</evidence>
<dbReference type="PROSITE" id="PS50404">
    <property type="entry name" value="GST_NTER"/>
    <property type="match status" value="1"/>
</dbReference>
<dbReference type="SFLD" id="SFLDG00363">
    <property type="entry name" value="AMPS_(cytGST):_Alpha-__Mu-__Pi"/>
    <property type="match status" value="1"/>
</dbReference>
<comment type="caution">
    <text evidence="3">The sequence shown here is derived from an EMBL/GenBank/DDBJ whole genome shotgun (WGS) entry which is preliminary data.</text>
</comment>
<dbReference type="InterPro" id="IPR050213">
    <property type="entry name" value="GST_superfamily"/>
</dbReference>
<dbReference type="PROSITE" id="PS50405">
    <property type="entry name" value="GST_CTER"/>
    <property type="match status" value="1"/>
</dbReference>
<dbReference type="Pfam" id="PF02798">
    <property type="entry name" value="GST_N"/>
    <property type="match status" value="1"/>
</dbReference>
<dbReference type="CDD" id="cd03039">
    <property type="entry name" value="GST_N_Sigma_like"/>
    <property type="match status" value="1"/>
</dbReference>
<dbReference type="PANTHER" id="PTHR11571:SF150">
    <property type="entry name" value="GLUTATHIONE S-TRANSFERASE"/>
    <property type="match status" value="1"/>
</dbReference>
<dbReference type="InterPro" id="IPR036249">
    <property type="entry name" value="Thioredoxin-like_sf"/>
</dbReference>
<dbReference type="PANTHER" id="PTHR11571">
    <property type="entry name" value="GLUTATHIONE S-TRANSFERASE"/>
    <property type="match status" value="1"/>
</dbReference>
<dbReference type="Pfam" id="PF14497">
    <property type="entry name" value="GST_C_3"/>
    <property type="match status" value="1"/>
</dbReference>
<name>A0AAW2Z546_9EUKA</name>
<feature type="domain" description="GST N-terminal" evidence="1">
    <location>
        <begin position="1"/>
        <end position="79"/>
    </location>
</feature>
<organism evidence="3 4">
    <name type="scientific">Acrasis kona</name>
    <dbReference type="NCBI Taxonomy" id="1008807"/>
    <lineage>
        <taxon>Eukaryota</taxon>
        <taxon>Discoba</taxon>
        <taxon>Heterolobosea</taxon>
        <taxon>Tetramitia</taxon>
        <taxon>Eutetramitia</taxon>
        <taxon>Acrasidae</taxon>
        <taxon>Acrasis</taxon>
    </lineage>
</organism>
<evidence type="ECO:0000313" key="3">
    <source>
        <dbReference type="EMBL" id="KAL0484524.1"/>
    </source>
</evidence>
<dbReference type="InterPro" id="IPR010987">
    <property type="entry name" value="Glutathione-S-Trfase_C-like"/>
</dbReference>
<reference evidence="3 4" key="1">
    <citation type="submission" date="2024-03" db="EMBL/GenBank/DDBJ databases">
        <title>The Acrasis kona genome and developmental transcriptomes reveal deep origins of eukaryotic multicellular pathways.</title>
        <authorList>
            <person name="Sheikh S."/>
            <person name="Fu C.-J."/>
            <person name="Brown M.W."/>
            <person name="Baldauf S.L."/>
        </authorList>
    </citation>
    <scope>NUCLEOTIDE SEQUENCE [LARGE SCALE GENOMIC DNA]</scope>
    <source>
        <strain evidence="3 4">ATCC MYA-3509</strain>
    </source>
</reference>
<protein>
    <submittedName>
        <fullName evidence="3">Glutathione S-transferase</fullName>
    </submittedName>
</protein>
<evidence type="ECO:0000259" key="2">
    <source>
        <dbReference type="PROSITE" id="PS50405"/>
    </source>
</evidence>
<dbReference type="InterPro" id="IPR040079">
    <property type="entry name" value="Glutathione_S-Trfase"/>
</dbReference>
<accession>A0AAW2Z546</accession>
<keyword evidence="4" id="KW-1185">Reference proteome</keyword>
<evidence type="ECO:0000313" key="4">
    <source>
        <dbReference type="Proteomes" id="UP001431209"/>
    </source>
</evidence>
<dbReference type="SUPFAM" id="SSF52833">
    <property type="entry name" value="Thioredoxin-like"/>
    <property type="match status" value="1"/>
</dbReference>
<dbReference type="SUPFAM" id="SSF47616">
    <property type="entry name" value="GST C-terminal domain-like"/>
    <property type="match status" value="1"/>
</dbReference>
<gene>
    <name evidence="3" type="ORF">AKO1_005108</name>
</gene>
<dbReference type="SFLD" id="SFLDG01205">
    <property type="entry name" value="AMPS.1"/>
    <property type="match status" value="1"/>
</dbReference>
<feature type="domain" description="GST C-terminal" evidence="2">
    <location>
        <begin position="81"/>
        <end position="198"/>
    </location>
</feature>
<dbReference type="GO" id="GO:0004364">
    <property type="term" value="F:glutathione transferase activity"/>
    <property type="evidence" value="ECO:0007669"/>
    <property type="project" value="TreeGrafter"/>
</dbReference>
<dbReference type="EMBL" id="JAOPGA020001052">
    <property type="protein sequence ID" value="KAL0484524.1"/>
    <property type="molecule type" value="Genomic_DNA"/>
</dbReference>
<dbReference type="AlphaFoldDB" id="A0AAW2Z546"/>
<dbReference type="CDD" id="cd03192">
    <property type="entry name" value="GST_C_Sigma_like"/>
    <property type="match status" value="1"/>
</dbReference>
<dbReference type="InterPro" id="IPR004045">
    <property type="entry name" value="Glutathione_S-Trfase_N"/>
</dbReference>
<dbReference type="Gene3D" id="3.40.30.10">
    <property type="entry name" value="Glutaredoxin"/>
    <property type="match status" value="1"/>
</dbReference>
<sequence>MTYTLHYFNVRGRGELSRLILEFGKIDYVNDFIKFEQWAERKKTIKYGKLPYVTSTNGFELYESMAIARFFAKKGGLYPEDAEKAAITDMWSDKIYDFYSSVTPIIYRTPKDQQAEKIKTVLSESAPAFFDTVEAALNEDGHFLEKLTWSDLYLFVVTTVDFLKPLVDSHPKVSKLVEEIKNSEVYKNYQNSDRCVSF</sequence>